<dbReference type="CDD" id="cd14011">
    <property type="entry name" value="PK_SCY1_like"/>
    <property type="match status" value="1"/>
</dbReference>
<dbReference type="Gene3D" id="1.25.10.10">
    <property type="entry name" value="Leucine-rich Repeat Variant"/>
    <property type="match status" value="1"/>
</dbReference>
<dbReference type="InterPro" id="IPR011009">
    <property type="entry name" value="Kinase-like_dom_sf"/>
</dbReference>
<organism evidence="4 5">
    <name type="scientific">Lasius niger</name>
    <name type="common">Black garden ant</name>
    <dbReference type="NCBI Taxonomy" id="67767"/>
    <lineage>
        <taxon>Eukaryota</taxon>
        <taxon>Metazoa</taxon>
        <taxon>Ecdysozoa</taxon>
        <taxon>Arthropoda</taxon>
        <taxon>Hexapoda</taxon>
        <taxon>Insecta</taxon>
        <taxon>Pterygota</taxon>
        <taxon>Neoptera</taxon>
        <taxon>Endopterygota</taxon>
        <taxon>Hymenoptera</taxon>
        <taxon>Apocrita</taxon>
        <taxon>Aculeata</taxon>
        <taxon>Formicoidea</taxon>
        <taxon>Formicidae</taxon>
        <taxon>Formicinae</taxon>
        <taxon>Lasius</taxon>
        <taxon>Lasius</taxon>
    </lineage>
</organism>
<accession>A0A0J7L1S4</accession>
<dbReference type="Pfam" id="PF00069">
    <property type="entry name" value="Pkinase"/>
    <property type="match status" value="1"/>
</dbReference>
<dbReference type="PROSITE" id="PS50011">
    <property type="entry name" value="PROTEIN_KINASE_DOM"/>
    <property type="match status" value="1"/>
</dbReference>
<sequence length="887" mass="99365">MDVLNKLRNTVSNTISNTVQNTAYGLSQLSSVLPGNPVTREFEATAHVASAGPGLLWKIYSGYKKSTKQEAAIFVFEKRMLERWPAKADRELVLETLKRGVTQLTKLRHPQVLTVQHPLEESRDSLAFATEPVFASLANVLGNYENIPQPTPANLKDYKLHDIEIRYGLLQLGEGLAFLHGDVKLLHRNLCPESIVINIHGAWKIFGFDFCALNQNPDSKQPSWLYSEYDPTFPAVVQPQLNYQAPECILASSNGPASDIFALGMLIYTIHSSQHQPLYESHNDLGKCRRFLENFKGSNVSAKLLPIPETLRDTVKLMLSHSPELRLDAHQFIKIEYFTDIGVKTLNYLDKLFQWDNLQKSQFYKGLPQLLKQLPHRVALHRVLPALYKELVNPPMIPFVLPSILQVMEVTEVEEFREHILPNLKPVLALEDPPQISLVLMQQINLLLKLCPTDVIKTDIVPMLLRALESEWEQLQELCLSALPNIVTMIEGPVIKNAILPRMKKICLSPGKKSTSLGIRVNCLLCLAKMLPNFDRWLVFDQILPFLQEVPHSGEPAILMAIIEQNLSMSQYETLSTLVVDMINRVTSEHREALRQLDAVRRETQQFDQALSQVTSPTFMQNNSLSDINLTPEIPSSNANPKPVNVENGLTMEDKLRLIQQQEAHQRLQSQSILTPKTVSQPAKPQPKDLTATLLKNNLDELNLSMSRSTMSQPDYSKNTTYKKVLASLDSCLPVSGITRSIVDAREPILLKVVAPSSHTALSGDVTVFILDSAETESSTISTNIVATNGTNGMKKDEEDKIDPEKNEINGSHEPLVLRVLYVDGLTSELIGDFPLDTLPHKGENISVIIPCGVFSRGGIYALRLQYKFSTVAARHNTAIAELPEIE</sequence>
<dbReference type="PANTHER" id="PTHR12984:SF6">
    <property type="entry name" value="SCY1-LIKE PROTEIN 2"/>
    <property type="match status" value="1"/>
</dbReference>
<dbReference type="InterPro" id="IPR000719">
    <property type="entry name" value="Prot_kinase_dom"/>
</dbReference>
<protein>
    <submittedName>
        <fullName evidence="4">Scy1-like protein 2 protein</fullName>
    </submittedName>
</protein>
<evidence type="ECO:0000313" key="5">
    <source>
        <dbReference type="Proteomes" id="UP000036403"/>
    </source>
</evidence>
<dbReference type="Gene3D" id="1.10.510.10">
    <property type="entry name" value="Transferase(Phosphotransferase) domain 1"/>
    <property type="match status" value="1"/>
</dbReference>
<keyword evidence="5" id="KW-1185">Reference proteome</keyword>
<dbReference type="SUPFAM" id="SSF48371">
    <property type="entry name" value="ARM repeat"/>
    <property type="match status" value="1"/>
</dbReference>
<dbReference type="SMART" id="SM00220">
    <property type="entry name" value="S_TKc"/>
    <property type="match status" value="1"/>
</dbReference>
<gene>
    <name evidence="4" type="ORF">RF55_2959</name>
</gene>
<dbReference type="InterPro" id="IPR016024">
    <property type="entry name" value="ARM-type_fold"/>
</dbReference>
<comment type="caution">
    <text evidence="4">The sequence shown here is derived from an EMBL/GenBank/DDBJ whole genome shotgun (WGS) entry which is preliminary data.</text>
</comment>
<feature type="non-terminal residue" evidence="4">
    <location>
        <position position="887"/>
    </location>
</feature>
<feature type="compositionally biased region" description="Polar residues" evidence="2">
    <location>
        <begin position="667"/>
        <end position="683"/>
    </location>
</feature>
<dbReference type="Proteomes" id="UP000036403">
    <property type="component" value="Unassembled WGS sequence"/>
</dbReference>
<name>A0A0J7L1S4_LASNI</name>
<evidence type="ECO:0000256" key="2">
    <source>
        <dbReference type="SAM" id="MobiDB-lite"/>
    </source>
</evidence>
<comment type="similarity">
    <text evidence="1">Belongs to the protein kinase superfamily.</text>
</comment>
<dbReference type="EMBL" id="LBMM01001195">
    <property type="protein sequence ID" value="KMQ96737.1"/>
    <property type="molecule type" value="Genomic_DNA"/>
</dbReference>
<evidence type="ECO:0000256" key="1">
    <source>
        <dbReference type="ARBA" id="ARBA00038349"/>
    </source>
</evidence>
<reference evidence="4 5" key="1">
    <citation type="submission" date="2015-04" db="EMBL/GenBank/DDBJ databases">
        <title>Lasius niger genome sequencing.</title>
        <authorList>
            <person name="Konorov E.A."/>
            <person name="Nikitin M.A."/>
            <person name="Kirill M.V."/>
            <person name="Chang P."/>
        </authorList>
    </citation>
    <scope>NUCLEOTIDE SEQUENCE [LARGE SCALE GENOMIC DNA]</scope>
    <source>
        <tissue evidence="4">Whole</tissue>
    </source>
</reference>
<dbReference type="OrthoDB" id="79687at2759"/>
<feature type="domain" description="Protein kinase" evidence="3">
    <location>
        <begin position="45"/>
        <end position="338"/>
    </location>
</feature>
<feature type="region of interest" description="Disordered" evidence="2">
    <location>
        <begin position="667"/>
        <end position="687"/>
    </location>
</feature>
<dbReference type="InterPro" id="IPR051177">
    <property type="entry name" value="CIK-Related_Protein"/>
</dbReference>
<proteinExistence type="inferred from homology"/>
<dbReference type="SUPFAM" id="SSF56112">
    <property type="entry name" value="Protein kinase-like (PK-like)"/>
    <property type="match status" value="1"/>
</dbReference>
<dbReference type="FunFam" id="3.30.200.20:FF:000179">
    <property type="entry name" value="SCY1 like pseudokinase 2"/>
    <property type="match status" value="1"/>
</dbReference>
<dbReference type="PaxDb" id="67767-A0A0J7L1S4"/>
<dbReference type="PANTHER" id="PTHR12984">
    <property type="entry name" value="SCY1-RELATED S/T PROTEIN KINASE-LIKE"/>
    <property type="match status" value="1"/>
</dbReference>
<evidence type="ECO:0000313" key="4">
    <source>
        <dbReference type="EMBL" id="KMQ96737.1"/>
    </source>
</evidence>
<dbReference type="GO" id="GO:0005524">
    <property type="term" value="F:ATP binding"/>
    <property type="evidence" value="ECO:0007669"/>
    <property type="project" value="InterPro"/>
</dbReference>
<dbReference type="InterPro" id="IPR011989">
    <property type="entry name" value="ARM-like"/>
</dbReference>
<dbReference type="GO" id="GO:0004672">
    <property type="term" value="F:protein kinase activity"/>
    <property type="evidence" value="ECO:0007669"/>
    <property type="project" value="InterPro"/>
</dbReference>
<evidence type="ECO:0000259" key="3">
    <source>
        <dbReference type="PROSITE" id="PS50011"/>
    </source>
</evidence>
<dbReference type="Gene3D" id="3.30.200.20">
    <property type="entry name" value="Phosphorylase Kinase, domain 1"/>
    <property type="match status" value="1"/>
</dbReference>
<dbReference type="AlphaFoldDB" id="A0A0J7L1S4"/>